<dbReference type="Proteomes" id="UP000039046">
    <property type="component" value="Unassembled WGS sequence"/>
</dbReference>
<dbReference type="PANTHER" id="PTHR43806">
    <property type="entry name" value="PEPTIDASE S8"/>
    <property type="match status" value="1"/>
</dbReference>
<evidence type="ECO:0000259" key="9">
    <source>
        <dbReference type="Pfam" id="PF00082"/>
    </source>
</evidence>
<dbReference type="InterPro" id="IPR036852">
    <property type="entry name" value="Peptidase_S8/S53_dom_sf"/>
</dbReference>
<feature type="active site" description="Charge relay system" evidence="6">
    <location>
        <position position="169"/>
    </location>
</feature>
<feature type="domain" description="Peptidase S8/S53" evidence="9">
    <location>
        <begin position="167"/>
        <end position="369"/>
    </location>
</feature>
<feature type="domain" description="Inhibitor I9" evidence="10">
    <location>
        <begin position="58"/>
        <end position="96"/>
    </location>
</feature>
<dbReference type="Pfam" id="PF05922">
    <property type="entry name" value="Inhibitor_I9"/>
    <property type="match status" value="1"/>
</dbReference>
<evidence type="ECO:0000256" key="4">
    <source>
        <dbReference type="ARBA" id="ARBA00022801"/>
    </source>
</evidence>
<feature type="signal peptide" evidence="8">
    <location>
        <begin position="1"/>
        <end position="15"/>
    </location>
</feature>
<dbReference type="OrthoDB" id="206201at2759"/>
<dbReference type="PANTHER" id="PTHR43806:SF58">
    <property type="entry name" value="ALKALINE PROTEASE 1-RELATED"/>
    <property type="match status" value="1"/>
</dbReference>
<dbReference type="PRINTS" id="PR00723">
    <property type="entry name" value="SUBTILISIN"/>
</dbReference>
<keyword evidence="12" id="KW-1185">Reference proteome</keyword>
<dbReference type="InterPro" id="IPR000209">
    <property type="entry name" value="Peptidase_S8/S53_dom"/>
</dbReference>
<dbReference type="PROSITE" id="PS00137">
    <property type="entry name" value="SUBTILASE_HIS"/>
    <property type="match status" value="1"/>
</dbReference>
<dbReference type="GO" id="GO:0005576">
    <property type="term" value="C:extracellular region"/>
    <property type="evidence" value="ECO:0007669"/>
    <property type="project" value="UniProtKB-ARBA"/>
</dbReference>
<dbReference type="Gene3D" id="3.40.50.200">
    <property type="entry name" value="Peptidase S8/S53 domain"/>
    <property type="match status" value="1"/>
</dbReference>
<dbReference type="InterPro" id="IPR022398">
    <property type="entry name" value="Peptidase_S8_His-AS"/>
</dbReference>
<sequence length="405" mass="41765">MHLFSAVSLLALASAAPSARKMAPLFRPGGDVIEGQYIVMLHDGSALSGASSALSLLKEDPIHIYEHIIQGFAAKFDMETLEALRLHPDVDYVENDGYGYAPVEPFDSDAVQSQNSTGASYGNEIDSQEVVTQEGATWGISRVSSKSPGAKDYKYHSSAGAGTCSYILDTGIYLGHDEFKGRAKLGKKIAPGAAGDAHGHGTHCAGTVGGTLYGIAKKTQLIDVKVLDDKSVGQWSDIIAGVDFVGGDNTDCPKGKFVNMSIGGGPNKGLNDASTKLSKSGVFVGTAAGNANKDGKSSSPGSASDVCNVGATDKSDTKASFSNFGSTLSVWAPGVEILSAKPQGGNQLMQGTSMACPHVVGLAAYLAAKDGGKGQDLCKKIASMAHKDLVKNPSGSPNLLAYNGL</sequence>
<dbReference type="Pfam" id="PF00082">
    <property type="entry name" value="Peptidase_S8"/>
    <property type="match status" value="1"/>
</dbReference>
<feature type="active site" description="Charge relay system" evidence="6">
    <location>
        <position position="200"/>
    </location>
</feature>
<keyword evidence="2 6" id="KW-0645">Protease</keyword>
<proteinExistence type="inferred from homology"/>
<dbReference type="GO" id="GO:0004252">
    <property type="term" value="F:serine-type endopeptidase activity"/>
    <property type="evidence" value="ECO:0007669"/>
    <property type="project" value="UniProtKB-UniRule"/>
</dbReference>
<dbReference type="SUPFAM" id="SSF54897">
    <property type="entry name" value="Protease propeptides/inhibitors"/>
    <property type="match status" value="1"/>
</dbReference>
<dbReference type="Gene3D" id="3.30.70.80">
    <property type="entry name" value="Peptidase S8 propeptide/proteinase inhibitor I9"/>
    <property type="match status" value="1"/>
</dbReference>
<dbReference type="AlphaFoldDB" id="A0A0A1SPR7"/>
<dbReference type="InterPro" id="IPR023827">
    <property type="entry name" value="Peptidase_S8_Asp-AS"/>
</dbReference>
<dbReference type="InterPro" id="IPR010259">
    <property type="entry name" value="S8pro/Inhibitor_I9"/>
</dbReference>
<accession>A0A0A1SPR7</accession>
<keyword evidence="5 6" id="KW-0720">Serine protease</keyword>
<feature type="active site" description="Charge relay system" evidence="6">
    <location>
        <position position="353"/>
    </location>
</feature>
<dbReference type="InterPro" id="IPR037045">
    <property type="entry name" value="S8pro/Inhibitor_I9_sf"/>
</dbReference>
<comment type="similarity">
    <text evidence="1 6 7">Belongs to the peptidase S8 family.</text>
</comment>
<dbReference type="PROSITE" id="PS51892">
    <property type="entry name" value="SUBTILASE"/>
    <property type="match status" value="1"/>
</dbReference>
<dbReference type="PROSITE" id="PS00136">
    <property type="entry name" value="SUBTILASE_ASP"/>
    <property type="match status" value="1"/>
</dbReference>
<dbReference type="SUPFAM" id="SSF52743">
    <property type="entry name" value="Subtilisin-like"/>
    <property type="match status" value="1"/>
</dbReference>
<evidence type="ECO:0000313" key="12">
    <source>
        <dbReference type="Proteomes" id="UP000039046"/>
    </source>
</evidence>
<evidence type="ECO:0000256" key="2">
    <source>
        <dbReference type="ARBA" id="ARBA00022670"/>
    </source>
</evidence>
<dbReference type="InterPro" id="IPR023828">
    <property type="entry name" value="Peptidase_S8_Ser-AS"/>
</dbReference>
<reference evidence="11 12" key="1">
    <citation type="journal article" date="2015" name="Genome Announc.">
        <title>Draft Genome Sequence and Gene Annotation of the Entomopathogenic Fungus Verticillium hemipterigenum.</title>
        <authorList>
            <person name="Horn F."/>
            <person name="Habel A."/>
            <person name="Scharf D.H."/>
            <person name="Dworschak J."/>
            <person name="Brakhage A.A."/>
            <person name="Guthke R."/>
            <person name="Hertweck C."/>
            <person name="Linde J."/>
        </authorList>
    </citation>
    <scope>NUCLEOTIDE SEQUENCE [LARGE SCALE GENOMIC DNA]</scope>
</reference>
<dbReference type="InterPro" id="IPR034193">
    <property type="entry name" value="PCSK9_ProteinaseK-like"/>
</dbReference>
<dbReference type="STRING" id="1531966.A0A0A1SPR7"/>
<feature type="chain" id="PRO_5012836509" evidence="8">
    <location>
        <begin position="16"/>
        <end position="405"/>
    </location>
</feature>
<dbReference type="CDD" id="cd04077">
    <property type="entry name" value="Peptidases_S8_PCSK9_ProteinaseK_like"/>
    <property type="match status" value="1"/>
</dbReference>
<protein>
    <submittedName>
        <fullName evidence="11">Uncharacterized protein</fullName>
    </submittedName>
</protein>
<name>A0A0A1SPR7_9HYPO</name>
<evidence type="ECO:0000256" key="7">
    <source>
        <dbReference type="RuleBase" id="RU003355"/>
    </source>
</evidence>
<evidence type="ECO:0000259" key="10">
    <source>
        <dbReference type="Pfam" id="PF05922"/>
    </source>
</evidence>
<dbReference type="InterPro" id="IPR015500">
    <property type="entry name" value="Peptidase_S8_subtilisin-rel"/>
</dbReference>
<evidence type="ECO:0000256" key="1">
    <source>
        <dbReference type="ARBA" id="ARBA00011073"/>
    </source>
</evidence>
<organism evidence="11 12">
    <name type="scientific">[Torrubiella] hemipterigena</name>
    <dbReference type="NCBI Taxonomy" id="1531966"/>
    <lineage>
        <taxon>Eukaryota</taxon>
        <taxon>Fungi</taxon>
        <taxon>Dikarya</taxon>
        <taxon>Ascomycota</taxon>
        <taxon>Pezizomycotina</taxon>
        <taxon>Sordariomycetes</taxon>
        <taxon>Hypocreomycetidae</taxon>
        <taxon>Hypocreales</taxon>
        <taxon>Clavicipitaceae</taxon>
        <taxon>Clavicipitaceae incertae sedis</taxon>
        <taxon>'Torrubiella' clade</taxon>
    </lineage>
</organism>
<evidence type="ECO:0000256" key="3">
    <source>
        <dbReference type="ARBA" id="ARBA00022729"/>
    </source>
</evidence>
<dbReference type="InterPro" id="IPR050131">
    <property type="entry name" value="Peptidase_S8_subtilisin-like"/>
</dbReference>
<evidence type="ECO:0000313" key="11">
    <source>
        <dbReference type="EMBL" id="CEJ82428.1"/>
    </source>
</evidence>
<evidence type="ECO:0000256" key="8">
    <source>
        <dbReference type="SAM" id="SignalP"/>
    </source>
</evidence>
<dbReference type="GO" id="GO:0006508">
    <property type="term" value="P:proteolysis"/>
    <property type="evidence" value="ECO:0007669"/>
    <property type="project" value="UniProtKB-KW"/>
</dbReference>
<evidence type="ECO:0000256" key="6">
    <source>
        <dbReference type="PROSITE-ProRule" id="PRU01240"/>
    </source>
</evidence>
<gene>
    <name evidence="11" type="ORF">VHEMI02492</name>
</gene>
<dbReference type="PROSITE" id="PS00138">
    <property type="entry name" value="SUBTILASE_SER"/>
    <property type="match status" value="1"/>
</dbReference>
<dbReference type="FunFam" id="3.40.50.200:FF:000014">
    <property type="entry name" value="Proteinase K"/>
    <property type="match status" value="1"/>
</dbReference>
<dbReference type="HOGENOM" id="CLU_011263_1_0_1"/>
<keyword evidence="3 8" id="KW-0732">Signal</keyword>
<keyword evidence="4 6" id="KW-0378">Hydrolase</keyword>
<evidence type="ECO:0000256" key="5">
    <source>
        <dbReference type="ARBA" id="ARBA00022825"/>
    </source>
</evidence>
<dbReference type="EMBL" id="CDHN01000001">
    <property type="protein sequence ID" value="CEJ82428.1"/>
    <property type="molecule type" value="Genomic_DNA"/>
</dbReference>